<accession>W5SJ21</accession>
<dbReference type="HOGENOM" id="CLU_186627_0_0_12"/>
<dbReference type="RefSeq" id="WP_241766225.1">
    <property type="nucleotide sequence ID" value="NZ_CP004303.1"/>
</dbReference>
<name>W5SJ21_9SPIR</name>
<dbReference type="AlphaFoldDB" id="W5SJ21"/>
<dbReference type="EMBL" id="CP004303">
    <property type="protein sequence ID" value="AHH07149.1"/>
    <property type="molecule type" value="Genomic_DNA"/>
</dbReference>
<reference evidence="1" key="1">
    <citation type="submission" date="2013-02" db="EMBL/GenBank/DDBJ databases">
        <title>Comparative genomics of Borrelia species.</title>
        <authorList>
            <person name="Schwan T.G."/>
            <person name="Raffel S.J."/>
            <person name="Porcella S.F."/>
        </authorList>
    </citation>
    <scope>NUCLEOTIDE SEQUENCE</scope>
    <source>
        <strain evidence="1">DOU</strain>
        <plasmid evidence="1">unnamed</plasmid>
    </source>
</reference>
<sequence>MHYIAKRDHYDELFKFTEILQGGKFLEEIKQEIDWIKYNEECLMHLINQALISRSLGILPRGGGLFDQNYWFVLVYNELNLYIKQLENESISK</sequence>
<organism evidence="1">
    <name type="scientific">Borrelia crocidurae DOU</name>
    <dbReference type="NCBI Taxonomy" id="1293575"/>
    <lineage>
        <taxon>Bacteria</taxon>
        <taxon>Pseudomonadati</taxon>
        <taxon>Spirochaetota</taxon>
        <taxon>Spirochaetia</taxon>
        <taxon>Spirochaetales</taxon>
        <taxon>Borreliaceae</taxon>
        <taxon>Borrelia</taxon>
    </lineage>
</organism>
<geneLocation type="plasmid" evidence="1">
    <name>unnamed</name>
</geneLocation>
<proteinExistence type="predicted"/>
<gene>
    <name evidence="1" type="ORF">BCD_1083</name>
</gene>
<evidence type="ECO:0000313" key="1">
    <source>
        <dbReference type="EMBL" id="AHH07149.1"/>
    </source>
</evidence>
<protein>
    <submittedName>
        <fullName evidence="1">Uncharacterized protein</fullName>
    </submittedName>
</protein>
<keyword evidence="1" id="KW-0614">Plasmid</keyword>